<dbReference type="Proteomes" id="UP000008144">
    <property type="component" value="Chromosome 1"/>
</dbReference>
<reference evidence="2" key="1">
    <citation type="journal article" date="2002" name="Science">
        <title>The draft genome of Ciona intestinalis: insights into chordate and vertebrate origins.</title>
        <authorList>
            <person name="Dehal P."/>
            <person name="Satou Y."/>
            <person name="Campbell R.K."/>
            <person name="Chapman J."/>
            <person name="Degnan B."/>
            <person name="De Tomaso A."/>
            <person name="Davidson B."/>
            <person name="Di Gregorio A."/>
            <person name="Gelpke M."/>
            <person name="Goodstein D.M."/>
            <person name="Harafuji N."/>
            <person name="Hastings K.E."/>
            <person name="Ho I."/>
            <person name="Hotta K."/>
            <person name="Huang W."/>
            <person name="Kawashima T."/>
            <person name="Lemaire P."/>
            <person name="Martinez D."/>
            <person name="Meinertzhagen I.A."/>
            <person name="Necula S."/>
            <person name="Nonaka M."/>
            <person name="Putnam N."/>
            <person name="Rash S."/>
            <person name="Saiga H."/>
            <person name="Satake M."/>
            <person name="Terry A."/>
            <person name="Yamada L."/>
            <person name="Wang H.G."/>
            <person name="Awazu S."/>
            <person name="Azumi K."/>
            <person name="Boore J."/>
            <person name="Branno M."/>
            <person name="Chin-Bow S."/>
            <person name="DeSantis R."/>
            <person name="Doyle S."/>
            <person name="Francino P."/>
            <person name="Keys D.N."/>
            <person name="Haga S."/>
            <person name="Hayashi H."/>
            <person name="Hino K."/>
            <person name="Imai K.S."/>
            <person name="Inaba K."/>
            <person name="Kano S."/>
            <person name="Kobayashi K."/>
            <person name="Kobayashi M."/>
            <person name="Lee B.I."/>
            <person name="Makabe K.W."/>
            <person name="Manohar C."/>
            <person name="Matassi G."/>
            <person name="Medina M."/>
            <person name="Mochizuki Y."/>
            <person name="Mount S."/>
            <person name="Morishita T."/>
            <person name="Miura S."/>
            <person name="Nakayama A."/>
            <person name="Nishizaka S."/>
            <person name="Nomoto H."/>
            <person name="Ohta F."/>
            <person name="Oishi K."/>
            <person name="Rigoutsos I."/>
            <person name="Sano M."/>
            <person name="Sasaki A."/>
            <person name="Sasakura Y."/>
            <person name="Shoguchi E."/>
            <person name="Shin-i T."/>
            <person name="Spagnuolo A."/>
            <person name="Stainier D."/>
            <person name="Suzuki M.M."/>
            <person name="Tassy O."/>
            <person name="Takatori N."/>
            <person name="Tokuoka M."/>
            <person name="Yagi K."/>
            <person name="Yoshizaki F."/>
            <person name="Wada S."/>
            <person name="Zhang C."/>
            <person name="Hyatt P.D."/>
            <person name="Larimer F."/>
            <person name="Detter C."/>
            <person name="Doggett N."/>
            <person name="Glavina T."/>
            <person name="Hawkins T."/>
            <person name="Richardson P."/>
            <person name="Lucas S."/>
            <person name="Kohara Y."/>
            <person name="Levine M."/>
            <person name="Satoh N."/>
            <person name="Rokhsar D.S."/>
        </authorList>
    </citation>
    <scope>NUCLEOTIDE SEQUENCE [LARGE SCALE GENOMIC DNA]</scope>
</reference>
<protein>
    <submittedName>
        <fullName evidence="1">Uncharacterized protein</fullName>
    </submittedName>
</protein>
<evidence type="ECO:0000313" key="1">
    <source>
        <dbReference type="Ensembl" id="ENSCINP00000031659.1"/>
    </source>
</evidence>
<dbReference type="Ensembl" id="ENSCINT00000033222.1">
    <property type="protein sequence ID" value="ENSCINP00000031659.1"/>
    <property type="gene ID" value="ENSCING00000022528.1"/>
</dbReference>
<dbReference type="InParanoid" id="H2XPS5"/>
<proteinExistence type="predicted"/>
<keyword evidence="2" id="KW-1185">Reference proteome</keyword>
<dbReference type="AlphaFoldDB" id="H2XPS5"/>
<reference evidence="1" key="2">
    <citation type="journal article" date="2008" name="Genome Biol.">
        <title>Improved genome assembly and evidence-based global gene model set for the chordate Ciona intestinalis: new insight into intron and operon populations.</title>
        <authorList>
            <person name="Satou Y."/>
            <person name="Mineta K."/>
            <person name="Ogasawara M."/>
            <person name="Sasakura Y."/>
            <person name="Shoguchi E."/>
            <person name="Ueno K."/>
            <person name="Yamada L."/>
            <person name="Matsumoto J."/>
            <person name="Wasserscheid J."/>
            <person name="Dewar K."/>
            <person name="Wiley G.B."/>
            <person name="Macmil S.L."/>
            <person name="Roe B.A."/>
            <person name="Zeller R.W."/>
            <person name="Hastings K.E."/>
            <person name="Lemaire P."/>
            <person name="Lindquist E."/>
            <person name="Endo T."/>
            <person name="Hotta K."/>
            <person name="Inaba K."/>
        </authorList>
    </citation>
    <scope>NUCLEOTIDE SEQUENCE [LARGE SCALE GENOMIC DNA]</scope>
    <source>
        <strain evidence="1">wild type</strain>
    </source>
</reference>
<dbReference type="HOGENOM" id="CLU_3190991_0_0_1"/>
<dbReference type="EMBL" id="EAAA01000046">
    <property type="status" value="NOT_ANNOTATED_CDS"/>
    <property type="molecule type" value="Genomic_DNA"/>
</dbReference>
<evidence type="ECO:0000313" key="2">
    <source>
        <dbReference type="Proteomes" id="UP000008144"/>
    </source>
</evidence>
<reference evidence="1" key="3">
    <citation type="submission" date="2025-08" db="UniProtKB">
        <authorList>
            <consortium name="Ensembl"/>
        </authorList>
    </citation>
    <scope>IDENTIFICATION</scope>
</reference>
<reference evidence="1" key="4">
    <citation type="submission" date="2025-09" db="UniProtKB">
        <authorList>
            <consortium name="Ensembl"/>
        </authorList>
    </citation>
    <scope>IDENTIFICATION</scope>
</reference>
<sequence length="46" mass="5415">MQVLQCKIKVNRTLKKFHQQACLEHKGLKCNIVGWGKMKFVESNLR</sequence>
<organism evidence="1 2">
    <name type="scientific">Ciona intestinalis</name>
    <name type="common">Transparent sea squirt</name>
    <name type="synonym">Ascidia intestinalis</name>
    <dbReference type="NCBI Taxonomy" id="7719"/>
    <lineage>
        <taxon>Eukaryota</taxon>
        <taxon>Metazoa</taxon>
        <taxon>Chordata</taxon>
        <taxon>Tunicata</taxon>
        <taxon>Ascidiacea</taxon>
        <taxon>Phlebobranchia</taxon>
        <taxon>Cionidae</taxon>
        <taxon>Ciona</taxon>
    </lineage>
</organism>
<name>H2XPS5_CIOIN</name>
<accession>H2XPS5</accession>